<comment type="caution">
    <text evidence="3">The sequence shown here is derived from an EMBL/GenBank/DDBJ whole genome shotgun (WGS) entry which is preliminary data.</text>
</comment>
<dbReference type="GO" id="GO:0016791">
    <property type="term" value="F:phosphatase activity"/>
    <property type="evidence" value="ECO:0007669"/>
    <property type="project" value="TreeGrafter"/>
</dbReference>
<dbReference type="SUPFAM" id="SSF55781">
    <property type="entry name" value="GAF domain-like"/>
    <property type="match status" value="1"/>
</dbReference>
<keyword evidence="1" id="KW-0378">Hydrolase</keyword>
<dbReference type="EMBL" id="LAZR01055140">
    <property type="protein sequence ID" value="KKK77050.1"/>
    <property type="molecule type" value="Genomic_DNA"/>
</dbReference>
<dbReference type="Gene3D" id="3.30.450.40">
    <property type="match status" value="1"/>
</dbReference>
<dbReference type="SUPFAM" id="SSF81606">
    <property type="entry name" value="PP2C-like"/>
    <property type="match status" value="1"/>
</dbReference>
<organism evidence="3">
    <name type="scientific">marine sediment metagenome</name>
    <dbReference type="NCBI Taxonomy" id="412755"/>
    <lineage>
        <taxon>unclassified sequences</taxon>
        <taxon>metagenomes</taxon>
        <taxon>ecological metagenomes</taxon>
    </lineage>
</organism>
<dbReference type="SMART" id="SM00331">
    <property type="entry name" value="PP2C_SIG"/>
    <property type="match status" value="1"/>
</dbReference>
<evidence type="ECO:0000259" key="2">
    <source>
        <dbReference type="SMART" id="SM00331"/>
    </source>
</evidence>
<evidence type="ECO:0000256" key="1">
    <source>
        <dbReference type="ARBA" id="ARBA00022801"/>
    </source>
</evidence>
<feature type="domain" description="PPM-type phosphatase" evidence="2">
    <location>
        <begin position="209"/>
        <end position="395"/>
    </location>
</feature>
<dbReference type="AlphaFoldDB" id="A0A0F8YTE4"/>
<dbReference type="PANTHER" id="PTHR43156:SF2">
    <property type="entry name" value="STAGE II SPORULATION PROTEIN E"/>
    <property type="match status" value="1"/>
</dbReference>
<dbReference type="InterPro" id="IPR052016">
    <property type="entry name" value="Bact_Sigma-Reg"/>
</dbReference>
<proteinExistence type="predicted"/>
<gene>
    <name evidence="3" type="ORF">LCGC14_2857500</name>
</gene>
<feature type="non-terminal residue" evidence="3">
    <location>
        <position position="1"/>
    </location>
</feature>
<protein>
    <recommendedName>
        <fullName evidence="2">PPM-type phosphatase domain-containing protein</fullName>
    </recommendedName>
</protein>
<dbReference type="Pfam" id="PF07228">
    <property type="entry name" value="SpoIIE"/>
    <property type="match status" value="1"/>
</dbReference>
<feature type="non-terminal residue" evidence="3">
    <location>
        <position position="395"/>
    </location>
</feature>
<dbReference type="InterPro" id="IPR036457">
    <property type="entry name" value="PPM-type-like_dom_sf"/>
</dbReference>
<dbReference type="InterPro" id="IPR029016">
    <property type="entry name" value="GAF-like_dom_sf"/>
</dbReference>
<evidence type="ECO:0000313" key="3">
    <source>
        <dbReference type="EMBL" id="KKK77050.1"/>
    </source>
</evidence>
<sequence length="395" mass="44197">SIAIFTALIIYISVPLNRIYIFRRKTKELDDVLNEINAILNSTLKIENILREVIDKAASATSANSVHLLFRETDYWQPVFHIKSSTMIIDQVLGDELLQKTSKALPMKLIMVNDAQNDKRVDIEQVKKYGINSFIRVPLISKELAIGSIYFNFSEVNLELFEPQIDFINKLASFLLLALENARLFKSEHNIADTLQEALISMPEKMEGIDYGYRYQSASEAARVGGDFYDLFDLEDHKIGVLLGDVSGKGLEAAALTSLVKNTIRAYSLQENSSPKSVIEQTNKLVSSNSGPSTFVTLFFAILDLSLRKLDFCNAGHPPALIKRGGSNILKLGSDSPVIGIDPDLSYHQSQFSLRVGDLMVLYTDGVIEARREKEFFGEERLIELLKNIEPAGPK</sequence>
<name>A0A0F8YTE4_9ZZZZ</name>
<dbReference type="InterPro" id="IPR001932">
    <property type="entry name" value="PPM-type_phosphatase-like_dom"/>
</dbReference>
<dbReference type="PANTHER" id="PTHR43156">
    <property type="entry name" value="STAGE II SPORULATION PROTEIN E-RELATED"/>
    <property type="match status" value="1"/>
</dbReference>
<reference evidence="3" key="1">
    <citation type="journal article" date="2015" name="Nature">
        <title>Complex archaea that bridge the gap between prokaryotes and eukaryotes.</title>
        <authorList>
            <person name="Spang A."/>
            <person name="Saw J.H."/>
            <person name="Jorgensen S.L."/>
            <person name="Zaremba-Niedzwiedzka K."/>
            <person name="Martijn J."/>
            <person name="Lind A.E."/>
            <person name="van Eijk R."/>
            <person name="Schleper C."/>
            <person name="Guy L."/>
            <person name="Ettema T.J."/>
        </authorList>
    </citation>
    <scope>NUCLEOTIDE SEQUENCE</scope>
</reference>
<dbReference type="Gene3D" id="3.60.40.10">
    <property type="entry name" value="PPM-type phosphatase domain"/>
    <property type="match status" value="1"/>
</dbReference>
<accession>A0A0F8YTE4</accession>